<comment type="similarity">
    <text evidence="1">Belongs to the eukaryotic ribosomal protein eL20 family.</text>
</comment>
<dbReference type="InterPro" id="IPR023573">
    <property type="entry name" value="Ribosomal_eL20_dom"/>
</dbReference>
<evidence type="ECO:0000256" key="2">
    <source>
        <dbReference type="ARBA" id="ARBA00022980"/>
    </source>
</evidence>
<dbReference type="SUPFAM" id="SSF160374">
    <property type="entry name" value="RplX-like"/>
    <property type="match status" value="1"/>
</dbReference>
<dbReference type="GO" id="GO:0005840">
    <property type="term" value="C:ribosome"/>
    <property type="evidence" value="ECO:0007669"/>
    <property type="project" value="UniProtKB-KW"/>
</dbReference>
<dbReference type="EMBL" id="JBDODL010000736">
    <property type="protein sequence ID" value="MES1920561.1"/>
    <property type="molecule type" value="Genomic_DNA"/>
</dbReference>
<evidence type="ECO:0000256" key="1">
    <source>
        <dbReference type="ARBA" id="ARBA00009362"/>
    </source>
</evidence>
<dbReference type="InterPro" id="IPR021138">
    <property type="entry name" value="Ribosomal_eL20_eukaryotes"/>
</dbReference>
<dbReference type="PANTHER" id="PTHR10052">
    <property type="entry name" value="60S RIBOSOMAL PROTEIN L18A"/>
    <property type="match status" value="1"/>
</dbReference>
<keyword evidence="2 5" id="KW-0689">Ribosomal protein</keyword>
<evidence type="ECO:0000313" key="5">
    <source>
        <dbReference type="EMBL" id="MES1920561.1"/>
    </source>
</evidence>
<evidence type="ECO:0000313" key="6">
    <source>
        <dbReference type="Proteomes" id="UP001439008"/>
    </source>
</evidence>
<dbReference type="Proteomes" id="UP001439008">
    <property type="component" value="Unassembled WGS sequence"/>
</dbReference>
<name>A0ABV2ALJ9_9EUKA</name>
<evidence type="ECO:0000256" key="3">
    <source>
        <dbReference type="ARBA" id="ARBA00023274"/>
    </source>
</evidence>
<feature type="non-terminal residue" evidence="5">
    <location>
        <position position="1"/>
    </location>
</feature>
<dbReference type="Pfam" id="PF01775">
    <property type="entry name" value="Ribosomal_L18A"/>
    <property type="match status" value="1"/>
</dbReference>
<dbReference type="PIRSF" id="PIRSF002190">
    <property type="entry name" value="Ribosomal_L18a"/>
    <property type="match status" value="1"/>
</dbReference>
<reference evidence="5 6" key="1">
    <citation type="journal article" date="2024" name="BMC Biol.">
        <title>Comparative genomics of Ascetosporea gives new insight into the evolutionary basis for animal parasitism in Rhizaria.</title>
        <authorList>
            <person name="Hiltunen Thoren M."/>
            <person name="Onut-Brannstrom I."/>
            <person name="Alfjorden A."/>
            <person name="Peckova H."/>
            <person name="Swords F."/>
            <person name="Hooper C."/>
            <person name="Holzer A.S."/>
            <person name="Bass D."/>
            <person name="Burki F."/>
        </authorList>
    </citation>
    <scope>NUCLEOTIDE SEQUENCE [LARGE SCALE GENOMIC DNA]</scope>
    <source>
        <strain evidence="5">20-A016</strain>
    </source>
</reference>
<accession>A0ABV2ALJ9</accession>
<sequence length="188" mass="22574">RLRSNLNRMALDKKMKQYEIIARRRPSEKVTKPKSTKMQIFAENEVRALSRFFFFLQKYNHIKRSSSEVLSIKIIKEENPFVAKNYGICIRVQTRTNIVNMYKEYRALSRSEAVERMYDDIAARHRARKSCIEIIKVDVLPNEKCLKPETTTFHGDKVEFPQRYRLKRNAFKSKRKLYSYSKPNYFVF</sequence>
<comment type="caution">
    <text evidence="5">The sequence shown here is derived from an EMBL/GenBank/DDBJ whole genome shotgun (WGS) entry which is preliminary data.</text>
</comment>
<feature type="domain" description="Large ribosomal subunit protein eL20" evidence="4">
    <location>
        <begin position="15"/>
        <end position="137"/>
    </location>
</feature>
<proteinExistence type="inferred from homology"/>
<protein>
    <submittedName>
        <fullName evidence="5">60S ribosomal protein L20B</fullName>
    </submittedName>
</protein>
<keyword evidence="6" id="KW-1185">Reference proteome</keyword>
<gene>
    <name evidence="5" type="primary">RPL20B</name>
    <name evidence="5" type="ORF">MHBO_002220</name>
</gene>
<dbReference type="Gene3D" id="3.10.20.10">
    <property type="match status" value="2"/>
</dbReference>
<dbReference type="InterPro" id="IPR028877">
    <property type="entry name" value="Ribosomal_eL20"/>
</dbReference>
<evidence type="ECO:0000259" key="4">
    <source>
        <dbReference type="Pfam" id="PF01775"/>
    </source>
</evidence>
<dbReference type="HAMAP" id="MF_00273">
    <property type="entry name" value="Ribosomal_eL20"/>
    <property type="match status" value="1"/>
</dbReference>
<keyword evidence="3" id="KW-0687">Ribonucleoprotein</keyword>
<organism evidence="5 6">
    <name type="scientific">Bonamia ostreae</name>
    <dbReference type="NCBI Taxonomy" id="126728"/>
    <lineage>
        <taxon>Eukaryota</taxon>
        <taxon>Sar</taxon>
        <taxon>Rhizaria</taxon>
        <taxon>Endomyxa</taxon>
        <taxon>Ascetosporea</taxon>
        <taxon>Haplosporida</taxon>
        <taxon>Bonamia</taxon>
    </lineage>
</organism>